<evidence type="ECO:0000256" key="5">
    <source>
        <dbReference type="ARBA" id="ARBA00022763"/>
    </source>
</evidence>
<dbReference type="SUPFAM" id="SSF81624">
    <property type="entry name" value="N-terminal domain of MutM-like DNA repair proteins"/>
    <property type="match status" value="1"/>
</dbReference>
<dbReference type="GO" id="GO:0034039">
    <property type="term" value="F:8-oxo-7,8-dihydroguanine DNA N-glycosylase activity"/>
    <property type="evidence" value="ECO:0007669"/>
    <property type="project" value="TreeGrafter"/>
</dbReference>
<keyword evidence="10 15" id="KW-0234">DNA repair</keyword>
<dbReference type="FunFam" id="1.10.8.50:FF:000003">
    <property type="entry name" value="Formamidopyrimidine-DNA glycosylase"/>
    <property type="match status" value="1"/>
</dbReference>
<evidence type="ECO:0000256" key="12">
    <source>
        <dbReference type="ARBA" id="ARBA00023268"/>
    </source>
</evidence>
<feature type="domain" description="Formamidopyrimidine-DNA glycosylase catalytic" evidence="17">
    <location>
        <begin position="2"/>
        <end position="103"/>
    </location>
</feature>
<dbReference type="EMBL" id="BJXN01000002">
    <property type="protein sequence ID" value="GEM88982.1"/>
    <property type="molecule type" value="Genomic_DNA"/>
</dbReference>
<organism evidence="18 19">
    <name type="scientific">Oceanithermus desulfurans NBRC 100063</name>
    <dbReference type="NCBI Taxonomy" id="1227550"/>
    <lineage>
        <taxon>Bacteria</taxon>
        <taxon>Thermotogati</taxon>
        <taxon>Deinococcota</taxon>
        <taxon>Deinococci</taxon>
        <taxon>Thermales</taxon>
        <taxon>Thermaceae</taxon>
        <taxon>Oceanithermus</taxon>
    </lineage>
</organism>
<dbReference type="CDD" id="cd08966">
    <property type="entry name" value="EcFpg-like_N"/>
    <property type="match status" value="1"/>
</dbReference>
<comment type="subunit">
    <text evidence="3 15">Monomer.</text>
</comment>
<evidence type="ECO:0000259" key="17">
    <source>
        <dbReference type="PROSITE" id="PS51068"/>
    </source>
</evidence>
<feature type="binding site" evidence="15">
    <location>
        <position position="82"/>
    </location>
    <ligand>
        <name>DNA</name>
        <dbReference type="ChEBI" id="CHEBI:16991"/>
    </ligand>
</feature>
<feature type="active site" description="Proton donor; for beta-elimination activity" evidence="15">
    <location>
        <position position="53"/>
    </location>
</feature>
<keyword evidence="4 15" id="KW-0479">Metal-binding</keyword>
<dbReference type="Pfam" id="PF06831">
    <property type="entry name" value="H2TH"/>
    <property type="match status" value="1"/>
</dbReference>
<sequence length="265" mass="28744">MPELPEVETVRRMLAPVVTGRRLLGIEHDDPARYAVAEAAAGRRVRALRRRGKYLIFALEGGLELIAHLGMSGSLRLDAGTHTRARLELEGATVYFNDPRRFGRLVAVPAGDYAALPTLARMGPEPLSRGFTANALAARLARTARPIKPALLSQEPVAGLGNIYADEALWKARLHPARPANRLAPGEVRRLHRAVRAVLRRAVELGGSTLGDGVYTRPDGETGYFQIEHAVYGRAGAACPRCGAKVARFVLGGRSTHVCPRCQRL</sequence>
<comment type="similarity">
    <text evidence="2 15">Belongs to the FPG family.</text>
</comment>
<evidence type="ECO:0000256" key="7">
    <source>
        <dbReference type="ARBA" id="ARBA00022801"/>
    </source>
</evidence>
<evidence type="ECO:0000256" key="3">
    <source>
        <dbReference type="ARBA" id="ARBA00011245"/>
    </source>
</evidence>
<name>A0A511RJ43_9DEIN</name>
<dbReference type="HAMAP" id="MF_00103">
    <property type="entry name" value="Fapy_DNA_glycosyl"/>
    <property type="match status" value="1"/>
</dbReference>
<feature type="domain" description="FPG-type" evidence="16">
    <location>
        <begin position="230"/>
        <end position="264"/>
    </location>
</feature>
<comment type="catalytic activity">
    <reaction evidence="1 15">
        <text>Hydrolysis of DNA containing ring-opened 7-methylguanine residues, releasing 2,6-diamino-4-hydroxy-5-(N-methyl)formamidopyrimidine.</text>
        <dbReference type="EC" id="3.2.2.23"/>
    </reaction>
</comment>
<feature type="active site" description="Schiff-base intermediate with DNA" evidence="15">
    <location>
        <position position="2"/>
    </location>
</feature>
<keyword evidence="6 15" id="KW-0863">Zinc-finger</keyword>
<proteinExistence type="inferred from homology"/>
<dbReference type="PROSITE" id="PS51066">
    <property type="entry name" value="ZF_FPG_2"/>
    <property type="match status" value="1"/>
</dbReference>
<feature type="active site" description="Proton donor; for delta-elimination activity" evidence="15">
    <location>
        <position position="254"/>
    </location>
</feature>
<evidence type="ECO:0000256" key="11">
    <source>
        <dbReference type="ARBA" id="ARBA00023239"/>
    </source>
</evidence>
<evidence type="ECO:0000313" key="18">
    <source>
        <dbReference type="EMBL" id="GEM88982.1"/>
    </source>
</evidence>
<keyword evidence="12 15" id="KW-0511">Multifunctional enzyme</keyword>
<evidence type="ECO:0000256" key="15">
    <source>
        <dbReference type="HAMAP-Rule" id="MF_00103"/>
    </source>
</evidence>
<dbReference type="InterPro" id="IPR010979">
    <property type="entry name" value="Ribosomal_uS13-like_H2TH"/>
</dbReference>
<comment type="cofactor">
    <cofactor evidence="15">
        <name>Zn(2+)</name>
        <dbReference type="ChEBI" id="CHEBI:29105"/>
    </cofactor>
    <text evidence="15">Binds 1 zinc ion per subunit.</text>
</comment>
<dbReference type="GO" id="GO:0140078">
    <property type="term" value="F:class I DNA-(apurinic or apyrimidinic site) endonuclease activity"/>
    <property type="evidence" value="ECO:0007669"/>
    <property type="project" value="UniProtKB-EC"/>
</dbReference>
<comment type="caution">
    <text evidence="18">The sequence shown here is derived from an EMBL/GenBank/DDBJ whole genome shotgun (WGS) entry which is preliminary data.</text>
</comment>
<dbReference type="GO" id="GO:0008270">
    <property type="term" value="F:zinc ion binding"/>
    <property type="evidence" value="ECO:0007669"/>
    <property type="project" value="UniProtKB-UniRule"/>
</dbReference>
<dbReference type="GO" id="GO:0006284">
    <property type="term" value="P:base-excision repair"/>
    <property type="evidence" value="ECO:0007669"/>
    <property type="project" value="InterPro"/>
</dbReference>
<evidence type="ECO:0000256" key="2">
    <source>
        <dbReference type="ARBA" id="ARBA00009409"/>
    </source>
</evidence>
<dbReference type="InterPro" id="IPR000214">
    <property type="entry name" value="Znf_DNA_glyclase/AP_lyase"/>
</dbReference>
<feature type="active site" description="Proton donor" evidence="15">
    <location>
        <position position="3"/>
    </location>
</feature>
<dbReference type="Gene3D" id="1.10.8.50">
    <property type="match status" value="1"/>
</dbReference>
<dbReference type="Gene3D" id="3.20.190.10">
    <property type="entry name" value="MutM-like, N-terminal"/>
    <property type="match status" value="1"/>
</dbReference>
<dbReference type="Pfam" id="PF06827">
    <property type="entry name" value="zf-FPG_IleRS"/>
    <property type="match status" value="1"/>
</dbReference>
<dbReference type="InterPro" id="IPR012319">
    <property type="entry name" value="FPG_cat"/>
</dbReference>
<dbReference type="Pfam" id="PF01149">
    <property type="entry name" value="Fapy_DNA_glyco"/>
    <property type="match status" value="1"/>
</dbReference>
<dbReference type="InterPro" id="IPR035937">
    <property type="entry name" value="FPG_N"/>
</dbReference>
<gene>
    <name evidence="15 18" type="primary">mutM</name>
    <name evidence="15" type="synonym">fpg</name>
    <name evidence="18" type="ORF">ODE01S_04160</name>
</gene>
<dbReference type="PANTHER" id="PTHR22993:SF9">
    <property type="entry name" value="FORMAMIDOPYRIMIDINE-DNA GLYCOSYLASE"/>
    <property type="match status" value="1"/>
</dbReference>
<dbReference type="NCBIfam" id="NF002211">
    <property type="entry name" value="PRK01103.1"/>
    <property type="match status" value="1"/>
</dbReference>
<keyword evidence="5 15" id="KW-0227">DNA damage</keyword>
<keyword evidence="8 15" id="KW-0862">Zinc</keyword>
<dbReference type="InterPro" id="IPR020629">
    <property type="entry name" value="FPG_Glyclase"/>
</dbReference>
<keyword evidence="11 15" id="KW-0456">Lyase</keyword>
<protein>
    <recommendedName>
        <fullName evidence="15">Formamidopyrimidine-DNA glycosylase</fullName>
        <shortName evidence="15">Fapy-DNA glycosylase</shortName>
        <ecNumber evidence="15">3.2.2.23</ecNumber>
    </recommendedName>
    <alternativeName>
        <fullName evidence="15">DNA-(apurinic or apyrimidinic site) lyase MutM</fullName>
        <shortName evidence="15">AP lyase MutM</shortName>
        <ecNumber evidence="15">4.2.99.18</ecNumber>
    </alternativeName>
</protein>
<dbReference type="SMART" id="SM00898">
    <property type="entry name" value="Fapy_DNA_glyco"/>
    <property type="match status" value="1"/>
</dbReference>
<dbReference type="OrthoDB" id="9800855at2"/>
<keyword evidence="13 15" id="KW-0326">Glycosidase</keyword>
<reference evidence="18 19" key="1">
    <citation type="submission" date="2019-07" db="EMBL/GenBank/DDBJ databases">
        <title>Whole genome shotgun sequence of Oceanithermus desulfurans NBRC 100063.</title>
        <authorList>
            <person name="Hosoyama A."/>
            <person name="Uohara A."/>
            <person name="Ohji S."/>
            <person name="Ichikawa N."/>
        </authorList>
    </citation>
    <scope>NUCLEOTIDE SEQUENCE [LARGE SCALE GENOMIC DNA]</scope>
    <source>
        <strain evidence="18 19">NBRC 100063</strain>
    </source>
</reference>
<evidence type="ECO:0000256" key="4">
    <source>
        <dbReference type="ARBA" id="ARBA00022723"/>
    </source>
</evidence>
<evidence type="ECO:0000256" key="9">
    <source>
        <dbReference type="ARBA" id="ARBA00023125"/>
    </source>
</evidence>
<dbReference type="AlphaFoldDB" id="A0A511RJ43"/>
<dbReference type="PANTHER" id="PTHR22993">
    <property type="entry name" value="FORMAMIDOPYRIMIDINE-DNA GLYCOSYLASE"/>
    <property type="match status" value="1"/>
</dbReference>
<comment type="caution">
    <text evidence="15">Lacks conserved residue(s) required for the propagation of feature annotation.</text>
</comment>
<evidence type="ECO:0000256" key="1">
    <source>
        <dbReference type="ARBA" id="ARBA00001668"/>
    </source>
</evidence>
<dbReference type="SUPFAM" id="SSF46946">
    <property type="entry name" value="S13-like H2TH domain"/>
    <property type="match status" value="1"/>
</dbReference>
<keyword evidence="9 15" id="KW-0238">DNA-binding</keyword>
<accession>A0A511RJ43</accession>
<dbReference type="EC" id="4.2.99.18" evidence="15"/>
<dbReference type="SMART" id="SM01232">
    <property type="entry name" value="H2TH"/>
    <property type="match status" value="1"/>
</dbReference>
<dbReference type="PROSITE" id="PS51068">
    <property type="entry name" value="FPG_CAT"/>
    <property type="match status" value="1"/>
</dbReference>
<dbReference type="InterPro" id="IPR010663">
    <property type="entry name" value="Znf_FPG/IleRS"/>
</dbReference>
<dbReference type="EC" id="3.2.2.23" evidence="15"/>
<dbReference type="GO" id="GO:0003684">
    <property type="term" value="F:damaged DNA binding"/>
    <property type="evidence" value="ECO:0007669"/>
    <property type="project" value="InterPro"/>
</dbReference>
<dbReference type="RefSeq" id="WP_147145319.1">
    <property type="nucleotide sequence ID" value="NZ_BJXN01000002.1"/>
</dbReference>
<evidence type="ECO:0000256" key="13">
    <source>
        <dbReference type="ARBA" id="ARBA00023295"/>
    </source>
</evidence>
<evidence type="ECO:0000256" key="6">
    <source>
        <dbReference type="ARBA" id="ARBA00022771"/>
    </source>
</evidence>
<dbReference type="NCBIfam" id="TIGR00577">
    <property type="entry name" value="fpg"/>
    <property type="match status" value="1"/>
</dbReference>
<evidence type="ECO:0000256" key="14">
    <source>
        <dbReference type="ARBA" id="ARBA00044632"/>
    </source>
</evidence>
<comment type="catalytic activity">
    <reaction evidence="14 15">
        <text>2'-deoxyribonucleotide-(2'-deoxyribose 5'-phosphate)-2'-deoxyribonucleotide-DNA = a 3'-end 2'-deoxyribonucleotide-(2,3-dehydro-2,3-deoxyribose 5'-phosphate)-DNA + a 5'-end 5'-phospho-2'-deoxyribonucleoside-DNA + H(+)</text>
        <dbReference type="Rhea" id="RHEA:66592"/>
        <dbReference type="Rhea" id="RHEA-COMP:13180"/>
        <dbReference type="Rhea" id="RHEA-COMP:16897"/>
        <dbReference type="Rhea" id="RHEA-COMP:17067"/>
        <dbReference type="ChEBI" id="CHEBI:15378"/>
        <dbReference type="ChEBI" id="CHEBI:136412"/>
        <dbReference type="ChEBI" id="CHEBI:157695"/>
        <dbReference type="ChEBI" id="CHEBI:167181"/>
        <dbReference type="EC" id="4.2.99.18"/>
    </reaction>
</comment>
<comment type="function">
    <text evidence="15">Involved in base excision repair of DNA damaged by oxidation or by mutagenic agents. Acts as DNA glycosylase that recognizes and removes damaged bases. Has a preference for oxidized purines, such as 7,8-dihydro-8-oxoguanine (8-oxoG). Has AP (apurinic/apyrimidinic) lyase activity and introduces nicks in the DNA strand. Cleaves the DNA backbone by beta-delta elimination to generate a single-strand break at the site of the removed base with both 3'- and 5'-phosphates.</text>
</comment>
<dbReference type="SUPFAM" id="SSF57716">
    <property type="entry name" value="Glucocorticoid receptor-like (DNA-binding domain)"/>
    <property type="match status" value="1"/>
</dbReference>
<evidence type="ECO:0000256" key="8">
    <source>
        <dbReference type="ARBA" id="ARBA00022833"/>
    </source>
</evidence>
<evidence type="ECO:0000313" key="19">
    <source>
        <dbReference type="Proteomes" id="UP000321827"/>
    </source>
</evidence>
<dbReference type="InterPro" id="IPR015886">
    <property type="entry name" value="H2TH_FPG"/>
</dbReference>
<feature type="binding site" evidence="15">
    <location>
        <position position="100"/>
    </location>
    <ligand>
        <name>DNA</name>
        <dbReference type="ChEBI" id="CHEBI:16991"/>
    </ligand>
</feature>
<keyword evidence="7 15" id="KW-0378">Hydrolase</keyword>
<dbReference type="Proteomes" id="UP000321827">
    <property type="component" value="Unassembled WGS sequence"/>
</dbReference>
<evidence type="ECO:0000256" key="10">
    <source>
        <dbReference type="ARBA" id="ARBA00023204"/>
    </source>
</evidence>
<evidence type="ECO:0000259" key="16">
    <source>
        <dbReference type="PROSITE" id="PS51066"/>
    </source>
</evidence>